<gene>
    <name evidence="1" type="ORF">A9HBioS_3043</name>
</gene>
<dbReference type="RefSeq" id="WP_127649947.1">
    <property type="nucleotide sequence ID" value="NZ_MKWS01000009.1"/>
</dbReference>
<comment type="caution">
    <text evidence="1">The sequence shown here is derived from an EMBL/GenBank/DDBJ whole genome shotgun (WGS) entry which is preliminary data.</text>
</comment>
<name>A0AA94EMQ0_9PSED</name>
<evidence type="ECO:0000313" key="1">
    <source>
        <dbReference type="EMBL" id="RVD77020.1"/>
    </source>
</evidence>
<dbReference type="EMBL" id="MKWS01000009">
    <property type="protein sequence ID" value="RVD77020.1"/>
    <property type="molecule type" value="Genomic_DNA"/>
</dbReference>
<reference evidence="1 2" key="1">
    <citation type="submission" date="2016-10" db="EMBL/GenBank/DDBJ databases">
        <title>Search of new enzymes for the oxidation of sulfur compounds.</title>
        <authorList>
            <person name="Novo A."/>
            <person name="Moreira I.S."/>
            <person name="Castro P.M."/>
        </authorList>
    </citation>
    <scope>NUCLEOTIDE SEQUENCE [LARGE SCALE GENOMIC DNA]</scope>
    <source>
        <strain evidence="1 2">A9</strain>
    </source>
</reference>
<sequence length="84" mass="9046">MSADLKVVSLPREGWREPVATLRLIADQMESGEIEACSIGAMVMIYESGGVGLFGFGPKAEDLQTLAAFRIGEQLMLDTILDGE</sequence>
<evidence type="ECO:0000313" key="2">
    <source>
        <dbReference type="Proteomes" id="UP000288002"/>
    </source>
</evidence>
<accession>A0AA94EMQ0</accession>
<dbReference type="AlphaFoldDB" id="A0AA94EMQ0"/>
<dbReference type="Proteomes" id="UP000288002">
    <property type="component" value="Unassembled WGS sequence"/>
</dbReference>
<protein>
    <submittedName>
        <fullName evidence="1">Uncharacterized protein</fullName>
    </submittedName>
</protein>
<organism evidence="1 2">
    <name type="scientific">Pseudomonas koreensis</name>
    <dbReference type="NCBI Taxonomy" id="198620"/>
    <lineage>
        <taxon>Bacteria</taxon>
        <taxon>Pseudomonadati</taxon>
        <taxon>Pseudomonadota</taxon>
        <taxon>Gammaproteobacteria</taxon>
        <taxon>Pseudomonadales</taxon>
        <taxon>Pseudomonadaceae</taxon>
        <taxon>Pseudomonas</taxon>
    </lineage>
</organism>
<proteinExistence type="predicted"/>